<evidence type="ECO:0000313" key="2">
    <source>
        <dbReference type="EMBL" id="KIJ95123.1"/>
    </source>
</evidence>
<dbReference type="EMBL" id="KN838766">
    <property type="protein sequence ID" value="KIJ95123.1"/>
    <property type="molecule type" value="Genomic_DNA"/>
</dbReference>
<organism evidence="2 3">
    <name type="scientific">Laccaria amethystina LaAM-08-1</name>
    <dbReference type="NCBI Taxonomy" id="1095629"/>
    <lineage>
        <taxon>Eukaryota</taxon>
        <taxon>Fungi</taxon>
        <taxon>Dikarya</taxon>
        <taxon>Basidiomycota</taxon>
        <taxon>Agaricomycotina</taxon>
        <taxon>Agaricomycetes</taxon>
        <taxon>Agaricomycetidae</taxon>
        <taxon>Agaricales</taxon>
        <taxon>Agaricineae</taxon>
        <taxon>Hydnangiaceae</taxon>
        <taxon>Laccaria</taxon>
    </lineage>
</organism>
<proteinExistence type="predicted"/>
<evidence type="ECO:0000256" key="1">
    <source>
        <dbReference type="SAM" id="SignalP"/>
    </source>
</evidence>
<dbReference type="Proteomes" id="UP000054477">
    <property type="component" value="Unassembled WGS sequence"/>
</dbReference>
<keyword evidence="1" id="KW-0732">Signal</keyword>
<feature type="signal peptide" evidence="1">
    <location>
        <begin position="1"/>
        <end position="18"/>
    </location>
</feature>
<accession>A0A0C9X1G6</accession>
<reference evidence="2 3" key="1">
    <citation type="submission" date="2014-04" db="EMBL/GenBank/DDBJ databases">
        <authorList>
            <consortium name="DOE Joint Genome Institute"/>
            <person name="Kuo A."/>
            <person name="Kohler A."/>
            <person name="Nagy L.G."/>
            <person name="Floudas D."/>
            <person name="Copeland A."/>
            <person name="Barry K.W."/>
            <person name="Cichocki N."/>
            <person name="Veneault-Fourrey C."/>
            <person name="LaButti K."/>
            <person name="Lindquist E.A."/>
            <person name="Lipzen A."/>
            <person name="Lundell T."/>
            <person name="Morin E."/>
            <person name="Murat C."/>
            <person name="Sun H."/>
            <person name="Tunlid A."/>
            <person name="Henrissat B."/>
            <person name="Grigoriev I.V."/>
            <person name="Hibbett D.S."/>
            <person name="Martin F."/>
            <person name="Nordberg H.P."/>
            <person name="Cantor M.N."/>
            <person name="Hua S.X."/>
        </authorList>
    </citation>
    <scope>NUCLEOTIDE SEQUENCE [LARGE SCALE GENOMIC DNA]</scope>
    <source>
        <strain evidence="2 3">LaAM-08-1</strain>
    </source>
</reference>
<dbReference type="AlphaFoldDB" id="A0A0C9X1G6"/>
<protein>
    <submittedName>
        <fullName evidence="2">Uncharacterized protein</fullName>
    </submittedName>
</protein>
<feature type="chain" id="PRO_5002206158" evidence="1">
    <location>
        <begin position="19"/>
        <end position="108"/>
    </location>
</feature>
<dbReference type="HOGENOM" id="CLU_2223710_0_0_1"/>
<evidence type="ECO:0000313" key="3">
    <source>
        <dbReference type="Proteomes" id="UP000054477"/>
    </source>
</evidence>
<gene>
    <name evidence="2" type="ORF">K443DRAFT_109262</name>
</gene>
<name>A0A0C9X1G6_9AGAR</name>
<sequence length="108" mass="12079">MKTSFLFFIPLIAVIVRATPTLRNDHMESFQASYSLDNCAHQNEITVSCVHCGPLPIKPYCRKCLHTGFFGECLSTQSRTCGYDDALPSDDISCRKGYWGCIADCCKD</sequence>
<reference evidence="3" key="2">
    <citation type="submission" date="2015-01" db="EMBL/GenBank/DDBJ databases">
        <title>Evolutionary Origins and Diversification of the Mycorrhizal Mutualists.</title>
        <authorList>
            <consortium name="DOE Joint Genome Institute"/>
            <consortium name="Mycorrhizal Genomics Consortium"/>
            <person name="Kohler A."/>
            <person name="Kuo A."/>
            <person name="Nagy L.G."/>
            <person name="Floudas D."/>
            <person name="Copeland A."/>
            <person name="Barry K.W."/>
            <person name="Cichocki N."/>
            <person name="Veneault-Fourrey C."/>
            <person name="LaButti K."/>
            <person name="Lindquist E.A."/>
            <person name="Lipzen A."/>
            <person name="Lundell T."/>
            <person name="Morin E."/>
            <person name="Murat C."/>
            <person name="Riley R."/>
            <person name="Ohm R."/>
            <person name="Sun H."/>
            <person name="Tunlid A."/>
            <person name="Henrissat B."/>
            <person name="Grigoriev I.V."/>
            <person name="Hibbett D.S."/>
            <person name="Martin F."/>
        </authorList>
    </citation>
    <scope>NUCLEOTIDE SEQUENCE [LARGE SCALE GENOMIC DNA]</scope>
    <source>
        <strain evidence="3">LaAM-08-1</strain>
    </source>
</reference>
<keyword evidence="3" id="KW-1185">Reference proteome</keyword>